<dbReference type="RefSeq" id="WP_058298195.1">
    <property type="nucleotide sequence ID" value="NZ_FMAU01000002.1"/>
</dbReference>
<evidence type="ECO:0000313" key="3">
    <source>
        <dbReference type="EMBL" id="SCB99878.1"/>
    </source>
</evidence>
<keyword evidence="4" id="KW-1185">Reference proteome</keyword>
<gene>
    <name evidence="3" type="ORF">GA0061094_1747</name>
</gene>
<reference evidence="4" key="1">
    <citation type="submission" date="2016-08" db="EMBL/GenBank/DDBJ databases">
        <authorList>
            <person name="Varghese N."/>
            <person name="Submissions Spin"/>
        </authorList>
    </citation>
    <scope>NUCLEOTIDE SEQUENCE [LARGE SCALE GENOMIC DNA]</scope>
    <source>
        <strain evidence="4">SGD-1123</strain>
    </source>
</reference>
<dbReference type="Gene3D" id="3.60.15.10">
    <property type="entry name" value="Ribonuclease Z/Hydroxyacylglutathione hydrolase-like"/>
    <property type="match status" value="1"/>
</dbReference>
<organism evidence="3 4">
    <name type="scientific">[Bacillus] enclensis</name>
    <dbReference type="NCBI Taxonomy" id="1402860"/>
    <lineage>
        <taxon>Bacteria</taxon>
        <taxon>Bacillati</taxon>
        <taxon>Bacillota</taxon>
        <taxon>Bacilli</taxon>
        <taxon>Bacillales</taxon>
        <taxon>Bacillaceae</taxon>
        <taxon>Rossellomorea</taxon>
    </lineage>
</organism>
<proteinExistence type="predicted"/>
<accession>A0A0V8HIA1</accession>
<dbReference type="CDD" id="cd07716">
    <property type="entry name" value="RNaseZ_short-form-like_MBL-fold"/>
    <property type="match status" value="1"/>
</dbReference>
<dbReference type="Proteomes" id="UP000181997">
    <property type="component" value="Unassembled WGS sequence"/>
</dbReference>
<evidence type="ECO:0000259" key="2">
    <source>
        <dbReference type="SMART" id="SM00849"/>
    </source>
</evidence>
<dbReference type="SUPFAM" id="SSF56281">
    <property type="entry name" value="Metallo-hydrolase/oxidoreductase"/>
    <property type="match status" value="1"/>
</dbReference>
<dbReference type="GO" id="GO:0042781">
    <property type="term" value="F:3'-tRNA processing endoribonuclease activity"/>
    <property type="evidence" value="ECO:0007669"/>
    <property type="project" value="TreeGrafter"/>
</dbReference>
<dbReference type="Pfam" id="PF12706">
    <property type="entry name" value="Lactamase_B_2"/>
    <property type="match status" value="1"/>
</dbReference>
<feature type="domain" description="Metallo-beta-lactamase" evidence="2">
    <location>
        <begin position="18"/>
        <end position="211"/>
    </location>
</feature>
<dbReference type="SMART" id="SM00849">
    <property type="entry name" value="Lactamase_B"/>
    <property type="match status" value="1"/>
</dbReference>
<protein>
    <submittedName>
        <fullName evidence="3">Ribonuclease BN, tRNA processing enzyme</fullName>
    </submittedName>
</protein>
<sequence length="244" mass="26716">MKLTIIGHWGGYPKAGEASTGYLLEHNGFTLLVDCGSGVLSQLQKYIDPTELDAVLISHYHPDHIADVGVLQHALLIQYFLGNSKGTLPVYAHNEDTHGFKSLTYKDLVKAHAYNEQSKLTIGPFSVTFVKTKHPVPCYGMRIEADGKSIFYTADSAYKESFVPFGKDADLLLCECNFYGDMDASGAGHMTSLDAGRLAEGTGAKKLILTHLPHFGNLDQLVSEANTFFKGETELARQGMEIII</sequence>
<dbReference type="PANTHER" id="PTHR46018">
    <property type="entry name" value="ZINC PHOSPHODIESTERASE ELAC PROTEIN 1"/>
    <property type="match status" value="1"/>
</dbReference>
<evidence type="ECO:0000256" key="1">
    <source>
        <dbReference type="ARBA" id="ARBA00022833"/>
    </source>
</evidence>
<dbReference type="OrthoDB" id="9794898at2"/>
<name>A0A0V8HIA1_9BACI</name>
<dbReference type="AlphaFoldDB" id="A0A0V8HIA1"/>
<evidence type="ECO:0000313" key="4">
    <source>
        <dbReference type="Proteomes" id="UP000181997"/>
    </source>
</evidence>
<dbReference type="PANTHER" id="PTHR46018:SF4">
    <property type="entry name" value="METALLO-HYDROLASE YHFI-RELATED"/>
    <property type="match status" value="1"/>
</dbReference>
<dbReference type="InterPro" id="IPR001279">
    <property type="entry name" value="Metallo-B-lactamas"/>
</dbReference>
<dbReference type="InterPro" id="IPR036866">
    <property type="entry name" value="RibonucZ/Hydroxyglut_hydro"/>
</dbReference>
<dbReference type="EMBL" id="FMAU01000002">
    <property type="protein sequence ID" value="SCB99878.1"/>
    <property type="molecule type" value="Genomic_DNA"/>
</dbReference>
<keyword evidence="1" id="KW-0862">Zinc</keyword>